<dbReference type="Gene3D" id="3.30.720.110">
    <property type="match status" value="1"/>
</dbReference>
<dbReference type="EMBL" id="SADE01000001">
    <property type="protein sequence ID" value="RVU39678.1"/>
    <property type="molecule type" value="Genomic_DNA"/>
</dbReference>
<reference evidence="3" key="1">
    <citation type="submission" date="2019-01" db="EMBL/GenBank/DDBJ databases">
        <title>Gri0909 isolated from a small marine red alga.</title>
        <authorList>
            <person name="Kim J."/>
            <person name="Jeong S.E."/>
            <person name="Jeon C.O."/>
        </authorList>
    </citation>
    <scope>NUCLEOTIDE SEQUENCE [LARGE SCALE GENOMIC DNA]</scope>
    <source>
        <strain evidence="3">Gri0909</strain>
    </source>
</reference>
<comment type="caution">
    <text evidence="2">The sequence shown here is derived from an EMBL/GenBank/DDBJ whole genome shotgun (WGS) entry which is preliminary data.</text>
</comment>
<dbReference type="Pfam" id="PF00903">
    <property type="entry name" value="Glyoxalase"/>
    <property type="match status" value="1"/>
</dbReference>
<dbReference type="InterPro" id="IPR029068">
    <property type="entry name" value="Glyas_Bleomycin-R_OHBP_Dase"/>
</dbReference>
<gene>
    <name evidence="2" type="ORF">EOI86_10785</name>
</gene>
<dbReference type="PANTHER" id="PTHR34109:SF1">
    <property type="entry name" value="VOC DOMAIN-CONTAINING PROTEIN"/>
    <property type="match status" value="1"/>
</dbReference>
<dbReference type="RefSeq" id="WP_127765049.1">
    <property type="nucleotide sequence ID" value="NZ_SADE01000001.1"/>
</dbReference>
<dbReference type="InterPro" id="IPR004360">
    <property type="entry name" value="Glyas_Fos-R_dOase_dom"/>
</dbReference>
<dbReference type="Proteomes" id="UP000287447">
    <property type="component" value="Unassembled WGS sequence"/>
</dbReference>
<dbReference type="SUPFAM" id="SSF54593">
    <property type="entry name" value="Glyoxalase/Bleomycin resistance protein/Dihydroxybiphenyl dioxygenase"/>
    <property type="match status" value="1"/>
</dbReference>
<proteinExistence type="predicted"/>
<evidence type="ECO:0000313" key="3">
    <source>
        <dbReference type="Proteomes" id="UP000287447"/>
    </source>
</evidence>
<sequence length="198" mass="21040">MAKKVASIPRGYRTATPQLVIRGADAAMAWYVEIFGAELLSCLRSDDGLTVIQGELKIGNSIIRVMDEMPAFGILSPLAFGGAPVGLHLYLTKTDEIWERALAAGAGVLFELSDAPWGERFCKFVDPFGHVWSVAHRIAPAPAVPAETEAGTAVAEGLEQTVVSPEAPSGFSVHEPRADMVVPTAEQAMHLRSASEAA</sequence>
<dbReference type="Gene3D" id="3.30.720.120">
    <property type="match status" value="1"/>
</dbReference>
<organism evidence="2 3">
    <name type="scientific">Hwanghaeella grinnelliae</name>
    <dbReference type="NCBI Taxonomy" id="2500179"/>
    <lineage>
        <taxon>Bacteria</taxon>
        <taxon>Pseudomonadati</taxon>
        <taxon>Pseudomonadota</taxon>
        <taxon>Alphaproteobacteria</taxon>
        <taxon>Rhodospirillales</taxon>
        <taxon>Rhodospirillaceae</taxon>
        <taxon>Hwanghaeella</taxon>
    </lineage>
</organism>
<evidence type="ECO:0000313" key="2">
    <source>
        <dbReference type="EMBL" id="RVU39678.1"/>
    </source>
</evidence>
<dbReference type="PANTHER" id="PTHR34109">
    <property type="entry name" value="BNAUNNG04460D PROTEIN-RELATED"/>
    <property type="match status" value="1"/>
</dbReference>
<dbReference type="InterPro" id="IPR037523">
    <property type="entry name" value="VOC_core"/>
</dbReference>
<dbReference type="PROSITE" id="PS51819">
    <property type="entry name" value="VOC"/>
    <property type="match status" value="1"/>
</dbReference>
<accession>A0A437QYT2</accession>
<feature type="domain" description="VOC" evidence="1">
    <location>
        <begin position="13"/>
        <end position="137"/>
    </location>
</feature>
<dbReference type="AlphaFoldDB" id="A0A437QYT2"/>
<protein>
    <submittedName>
        <fullName evidence="2">VOC family protein</fullName>
    </submittedName>
</protein>
<name>A0A437QYT2_9PROT</name>
<dbReference type="CDD" id="cd07246">
    <property type="entry name" value="VOC_like"/>
    <property type="match status" value="1"/>
</dbReference>
<dbReference type="OrthoDB" id="9795306at2"/>
<keyword evidence="3" id="KW-1185">Reference proteome</keyword>
<evidence type="ECO:0000259" key="1">
    <source>
        <dbReference type="PROSITE" id="PS51819"/>
    </source>
</evidence>